<dbReference type="Proteomes" id="UP000253570">
    <property type="component" value="Unassembled WGS sequence"/>
</dbReference>
<feature type="transmembrane region" description="Helical" evidence="1">
    <location>
        <begin position="20"/>
        <end position="37"/>
    </location>
</feature>
<protein>
    <submittedName>
        <fullName evidence="2">Uncharacterized protein</fullName>
    </submittedName>
</protein>
<evidence type="ECO:0000313" key="3">
    <source>
        <dbReference type="Proteomes" id="UP000253570"/>
    </source>
</evidence>
<reference evidence="2 3" key="1">
    <citation type="journal article" date="2018" name="Microbiome">
        <title>Fine metagenomic profile of the Mediterranean stratified and mixed water columns revealed by assembly and recruitment.</title>
        <authorList>
            <person name="Haro-Moreno J.M."/>
            <person name="Lopez-Perez M."/>
            <person name="De La Torre J.R."/>
            <person name="Picazo A."/>
            <person name="Camacho A."/>
            <person name="Rodriguez-Valera F."/>
        </authorList>
    </citation>
    <scope>NUCLEOTIDE SEQUENCE [LARGE SCALE GENOMIC DNA]</scope>
    <source>
        <strain evidence="2">MED-G57</strain>
    </source>
</reference>
<accession>A0A368DRV7</accession>
<dbReference type="EMBL" id="QOQD01000002">
    <property type="protein sequence ID" value="RCL74384.1"/>
    <property type="molecule type" value="Genomic_DNA"/>
</dbReference>
<keyword evidence="1" id="KW-1133">Transmembrane helix</keyword>
<name>A0A368DRV7_9PROT</name>
<keyword evidence="1" id="KW-0812">Transmembrane</keyword>
<dbReference type="AlphaFoldDB" id="A0A368DRV7"/>
<organism evidence="2 3">
    <name type="scientific">PS1 clade bacterium</name>
    <dbReference type="NCBI Taxonomy" id="2175152"/>
    <lineage>
        <taxon>Bacteria</taxon>
        <taxon>Pseudomonadati</taxon>
        <taxon>Pseudomonadota</taxon>
        <taxon>Alphaproteobacteria</taxon>
        <taxon>PS1 clade</taxon>
    </lineage>
</organism>
<gene>
    <name evidence="2" type="ORF">DBW71_01265</name>
</gene>
<keyword evidence="1" id="KW-0472">Membrane</keyword>
<evidence type="ECO:0000256" key="1">
    <source>
        <dbReference type="SAM" id="Phobius"/>
    </source>
</evidence>
<comment type="caution">
    <text evidence="2">The sequence shown here is derived from an EMBL/GenBank/DDBJ whole genome shotgun (WGS) entry which is preliminary data.</text>
</comment>
<proteinExistence type="predicted"/>
<feature type="transmembrane region" description="Helical" evidence="1">
    <location>
        <begin position="57"/>
        <end position="79"/>
    </location>
</feature>
<sequence>MGEVMTALLDKLKGYLKDALEIALWLVALLTLLQVLFGDSFVQLFAIDILSNIGGLMSQFGSEGLVGLIAAGLVAYLIVRK</sequence>
<evidence type="ECO:0000313" key="2">
    <source>
        <dbReference type="EMBL" id="RCL74384.1"/>
    </source>
</evidence>